<keyword evidence="4 12" id="KW-0285">Flavoprotein</keyword>
<dbReference type="InterPro" id="IPR004652">
    <property type="entry name" value="DusB-like"/>
</dbReference>
<dbReference type="InterPro" id="IPR024036">
    <property type="entry name" value="tRNA-dHydroUridine_Synthase_C"/>
</dbReference>
<keyword evidence="9 12" id="KW-0560">Oxidoreductase</keyword>
<dbReference type="PANTHER" id="PTHR45846">
    <property type="entry name" value="TRNA-DIHYDROURIDINE(47) SYNTHASE [NAD(P)(+)]-LIKE"/>
    <property type="match status" value="1"/>
</dbReference>
<evidence type="ECO:0000313" key="16">
    <source>
        <dbReference type="EMBL" id="SLN54645.1"/>
    </source>
</evidence>
<dbReference type="AlphaFoldDB" id="A0A1Y5T3K9"/>
<dbReference type="SUPFAM" id="SSF51395">
    <property type="entry name" value="FMN-linked oxidoreductases"/>
    <property type="match status" value="1"/>
</dbReference>
<dbReference type="Gene3D" id="3.20.20.70">
    <property type="entry name" value="Aldolase class I"/>
    <property type="match status" value="1"/>
</dbReference>
<evidence type="ECO:0000256" key="12">
    <source>
        <dbReference type="PIRNR" id="PIRNR006621"/>
    </source>
</evidence>
<dbReference type="Gene3D" id="1.10.1200.80">
    <property type="entry name" value="Putative flavin oxidoreducatase, domain 2"/>
    <property type="match status" value="1"/>
</dbReference>
<keyword evidence="7" id="KW-0521">NADP</keyword>
<feature type="binding site" evidence="14">
    <location>
        <position position="72"/>
    </location>
    <ligand>
        <name>FMN</name>
        <dbReference type="ChEBI" id="CHEBI:58210"/>
    </ligand>
</feature>
<proteinExistence type="inferred from homology"/>
<evidence type="ECO:0000259" key="15">
    <source>
        <dbReference type="Pfam" id="PF01207"/>
    </source>
</evidence>
<dbReference type="FunCoup" id="A0A1Y5T3K9">
    <property type="interactions" value="553"/>
</dbReference>
<dbReference type="InterPro" id="IPR013785">
    <property type="entry name" value="Aldolase_TIM"/>
</dbReference>
<feature type="binding site" evidence="14">
    <location>
        <begin position="226"/>
        <end position="227"/>
    </location>
    <ligand>
        <name>FMN</name>
        <dbReference type="ChEBI" id="CHEBI:58210"/>
    </ligand>
</feature>
<comment type="similarity">
    <text evidence="12">Belongs to the dus family.</text>
</comment>
<dbReference type="PANTHER" id="PTHR45846:SF1">
    <property type="entry name" value="TRNA-DIHYDROURIDINE(47) SYNTHASE [NAD(P)(+)]-LIKE"/>
    <property type="match status" value="1"/>
</dbReference>
<reference evidence="16 17" key="1">
    <citation type="submission" date="2017-03" db="EMBL/GenBank/DDBJ databases">
        <authorList>
            <person name="Afonso C.L."/>
            <person name="Miller P.J."/>
            <person name="Scott M.A."/>
            <person name="Spackman E."/>
            <person name="Goraichik I."/>
            <person name="Dimitrov K.M."/>
            <person name="Suarez D.L."/>
            <person name="Swayne D.E."/>
        </authorList>
    </citation>
    <scope>NUCLEOTIDE SEQUENCE [LARGE SCALE GENOMIC DNA]</scope>
    <source>
        <strain evidence="16 17">CECT 7691</strain>
    </source>
</reference>
<evidence type="ECO:0000256" key="7">
    <source>
        <dbReference type="ARBA" id="ARBA00022857"/>
    </source>
</evidence>
<name>A0A1Y5T3K9_9PROT</name>
<gene>
    <name evidence="16" type="primary">dus_2</name>
    <name evidence="16" type="ORF">OCH7691_02320</name>
</gene>
<sequence>MTIRIGPITVEGRVVLAPMSGISDLPFRRLARRAGVGLVVSEMIASRSMIQESRESMRLSRSEPEERPMAVQLAGCEPEVMAEAARLNADRGAEIIDINMGCPVKKVVSGQAGSALMRDLDHAARIIAATVRAVSLPVTLKMRTGWDMENRNAPELARIAENEGIRMITVHGRTRAQLFNGRADWRFVRRVREATGLPLIVNGDIAGVDDARAALEQSGADGVMIGRGAYGRPWLPGAIRRALDGEEDVGDPSPEAECAIVLEHYDAMLSHYGLNVGLRAARKHLGWYGARHAGGKSFRDRVMRLDEADAVRQEIRAFYAGLADQAANGIAA</sequence>
<dbReference type="InterPro" id="IPR035587">
    <property type="entry name" value="DUS-like_FMN-bd"/>
</dbReference>
<dbReference type="RefSeq" id="WP_085883689.1">
    <property type="nucleotide sequence ID" value="NZ_FWFR01000002.1"/>
</dbReference>
<dbReference type="InterPro" id="IPR001269">
    <property type="entry name" value="DUS_fam"/>
</dbReference>
<evidence type="ECO:0000256" key="8">
    <source>
        <dbReference type="ARBA" id="ARBA00022884"/>
    </source>
</evidence>
<dbReference type="Proteomes" id="UP000193200">
    <property type="component" value="Unassembled WGS sequence"/>
</dbReference>
<comment type="catalytic activity">
    <reaction evidence="10">
        <text>a 5,6-dihydrouridine in tRNA + NADP(+) = a uridine in tRNA + NADPH + H(+)</text>
        <dbReference type="Rhea" id="RHEA:23624"/>
        <dbReference type="Rhea" id="RHEA-COMP:13339"/>
        <dbReference type="Rhea" id="RHEA-COMP:13887"/>
        <dbReference type="ChEBI" id="CHEBI:15378"/>
        <dbReference type="ChEBI" id="CHEBI:57783"/>
        <dbReference type="ChEBI" id="CHEBI:58349"/>
        <dbReference type="ChEBI" id="CHEBI:65315"/>
        <dbReference type="ChEBI" id="CHEBI:74443"/>
    </reaction>
</comment>
<accession>A0A1Y5T3K9</accession>
<keyword evidence="5 12" id="KW-0288">FMN</keyword>
<evidence type="ECO:0000256" key="2">
    <source>
        <dbReference type="ARBA" id="ARBA00002790"/>
    </source>
</evidence>
<comment type="cofactor">
    <cofactor evidence="1 12 14">
        <name>FMN</name>
        <dbReference type="ChEBI" id="CHEBI:58210"/>
    </cofactor>
</comment>
<dbReference type="EMBL" id="FWFR01000002">
    <property type="protein sequence ID" value="SLN54645.1"/>
    <property type="molecule type" value="Genomic_DNA"/>
</dbReference>
<feature type="binding site" evidence="14">
    <location>
        <position position="171"/>
    </location>
    <ligand>
        <name>FMN</name>
        <dbReference type="ChEBI" id="CHEBI:58210"/>
    </ligand>
</feature>
<evidence type="ECO:0000256" key="1">
    <source>
        <dbReference type="ARBA" id="ARBA00001917"/>
    </source>
</evidence>
<evidence type="ECO:0000256" key="14">
    <source>
        <dbReference type="PIRSR" id="PIRSR006621-2"/>
    </source>
</evidence>
<dbReference type="EC" id="1.3.1.-" evidence="12"/>
<evidence type="ECO:0000256" key="10">
    <source>
        <dbReference type="ARBA" id="ARBA00048205"/>
    </source>
</evidence>
<dbReference type="OrthoDB" id="9783413at2"/>
<evidence type="ECO:0000256" key="3">
    <source>
        <dbReference type="ARBA" id="ARBA00022555"/>
    </source>
</evidence>
<evidence type="ECO:0000256" key="4">
    <source>
        <dbReference type="ARBA" id="ARBA00022630"/>
    </source>
</evidence>
<evidence type="ECO:0000313" key="17">
    <source>
        <dbReference type="Proteomes" id="UP000193200"/>
    </source>
</evidence>
<keyword evidence="8" id="KW-0694">RNA-binding</keyword>
<keyword evidence="17" id="KW-1185">Reference proteome</keyword>
<keyword evidence="6 12" id="KW-0819">tRNA processing</keyword>
<keyword evidence="3" id="KW-0820">tRNA-binding</keyword>
<dbReference type="InterPro" id="IPR018517">
    <property type="entry name" value="tRNA_hU_synthase_CS"/>
</dbReference>
<organism evidence="16 17">
    <name type="scientific">Oceanibacterium hippocampi</name>
    <dbReference type="NCBI Taxonomy" id="745714"/>
    <lineage>
        <taxon>Bacteria</taxon>
        <taxon>Pseudomonadati</taxon>
        <taxon>Pseudomonadota</taxon>
        <taxon>Alphaproteobacteria</taxon>
        <taxon>Sneathiellales</taxon>
        <taxon>Sneathiellaceae</taxon>
        <taxon>Oceanibacterium</taxon>
    </lineage>
</organism>
<feature type="binding site" evidence="14">
    <location>
        <position position="141"/>
    </location>
    <ligand>
        <name>FMN</name>
        <dbReference type="ChEBI" id="CHEBI:58210"/>
    </ligand>
</feature>
<evidence type="ECO:0000256" key="5">
    <source>
        <dbReference type="ARBA" id="ARBA00022643"/>
    </source>
</evidence>
<evidence type="ECO:0000256" key="13">
    <source>
        <dbReference type="PIRSR" id="PIRSR006621-1"/>
    </source>
</evidence>
<feature type="domain" description="DUS-like FMN-binding" evidence="15">
    <location>
        <begin position="16"/>
        <end position="314"/>
    </location>
</feature>
<dbReference type="GO" id="GO:0050660">
    <property type="term" value="F:flavin adenine dinucleotide binding"/>
    <property type="evidence" value="ECO:0007669"/>
    <property type="project" value="InterPro"/>
</dbReference>
<comment type="function">
    <text evidence="2 12">Catalyzes the synthesis of 5,6-dihydrouridine (D), a modified base found in the D-loop of most tRNAs, via the reduction of the C5-C6 double bond in target uridines.</text>
</comment>
<dbReference type="GO" id="GO:0017150">
    <property type="term" value="F:tRNA dihydrouridine synthase activity"/>
    <property type="evidence" value="ECO:0007669"/>
    <property type="project" value="InterPro"/>
</dbReference>
<keyword evidence="14" id="KW-0547">Nucleotide-binding</keyword>
<comment type="catalytic activity">
    <reaction evidence="11">
        <text>a 5,6-dihydrouridine in tRNA + NAD(+) = a uridine in tRNA + NADH + H(+)</text>
        <dbReference type="Rhea" id="RHEA:54452"/>
        <dbReference type="Rhea" id="RHEA-COMP:13339"/>
        <dbReference type="Rhea" id="RHEA-COMP:13887"/>
        <dbReference type="ChEBI" id="CHEBI:15378"/>
        <dbReference type="ChEBI" id="CHEBI:57540"/>
        <dbReference type="ChEBI" id="CHEBI:57945"/>
        <dbReference type="ChEBI" id="CHEBI:65315"/>
        <dbReference type="ChEBI" id="CHEBI:74443"/>
    </reaction>
</comment>
<evidence type="ECO:0000256" key="6">
    <source>
        <dbReference type="ARBA" id="ARBA00022694"/>
    </source>
</evidence>
<dbReference type="CDD" id="cd02801">
    <property type="entry name" value="DUS_like_FMN"/>
    <property type="match status" value="1"/>
</dbReference>
<dbReference type="Pfam" id="PF01207">
    <property type="entry name" value="Dus"/>
    <property type="match status" value="1"/>
</dbReference>
<feature type="active site" description="Proton donor" evidence="13">
    <location>
        <position position="102"/>
    </location>
</feature>
<evidence type="ECO:0000256" key="11">
    <source>
        <dbReference type="ARBA" id="ARBA00048802"/>
    </source>
</evidence>
<dbReference type="GO" id="GO:0000049">
    <property type="term" value="F:tRNA binding"/>
    <property type="evidence" value="ECO:0007669"/>
    <property type="project" value="UniProtKB-KW"/>
</dbReference>
<dbReference type="InParanoid" id="A0A1Y5T3K9"/>
<dbReference type="PIRSF" id="PIRSF006621">
    <property type="entry name" value="Dus"/>
    <property type="match status" value="1"/>
</dbReference>
<protein>
    <recommendedName>
        <fullName evidence="12">tRNA-dihydrouridine synthase</fullName>
        <ecNumber evidence="12">1.3.1.-</ecNumber>
    </recommendedName>
</protein>
<evidence type="ECO:0000256" key="9">
    <source>
        <dbReference type="ARBA" id="ARBA00023002"/>
    </source>
</evidence>
<dbReference type="PROSITE" id="PS01136">
    <property type="entry name" value="UPF0034"/>
    <property type="match status" value="1"/>
</dbReference>
<dbReference type="NCBIfam" id="TIGR00737">
    <property type="entry name" value="nifR3_yhdG"/>
    <property type="match status" value="1"/>
</dbReference>